<dbReference type="EMBL" id="ML145111">
    <property type="protein sequence ID" value="TBU59686.1"/>
    <property type="molecule type" value="Genomic_DNA"/>
</dbReference>
<reference evidence="1 2" key="1">
    <citation type="submission" date="2019-01" db="EMBL/GenBank/DDBJ databases">
        <title>Draft genome sequences of three monokaryotic isolates of the white-rot basidiomycete fungus Dichomitus squalens.</title>
        <authorList>
            <consortium name="DOE Joint Genome Institute"/>
            <person name="Lopez S.C."/>
            <person name="Andreopoulos B."/>
            <person name="Pangilinan J."/>
            <person name="Lipzen A."/>
            <person name="Riley R."/>
            <person name="Ahrendt S."/>
            <person name="Ng V."/>
            <person name="Barry K."/>
            <person name="Daum C."/>
            <person name="Grigoriev I.V."/>
            <person name="Hilden K.S."/>
            <person name="Makela M.R."/>
            <person name="de Vries R.P."/>
        </authorList>
    </citation>
    <scope>NUCLEOTIDE SEQUENCE [LARGE SCALE GENOMIC DNA]</scope>
    <source>
        <strain evidence="1 2">CBS 464.89</strain>
    </source>
</reference>
<protein>
    <submittedName>
        <fullName evidence="1">Uncharacterized protein</fullName>
    </submittedName>
</protein>
<gene>
    <name evidence="1" type="ORF">BD310DRAFT_378945</name>
</gene>
<name>A0A4Q9P3G4_9APHY</name>
<dbReference type="Proteomes" id="UP000292082">
    <property type="component" value="Unassembled WGS sequence"/>
</dbReference>
<keyword evidence="2" id="KW-1185">Reference proteome</keyword>
<evidence type="ECO:0000313" key="2">
    <source>
        <dbReference type="Proteomes" id="UP000292082"/>
    </source>
</evidence>
<evidence type="ECO:0000313" key="1">
    <source>
        <dbReference type="EMBL" id="TBU59686.1"/>
    </source>
</evidence>
<accession>A0A4Q9P3G4</accession>
<organism evidence="1 2">
    <name type="scientific">Dichomitus squalens</name>
    <dbReference type="NCBI Taxonomy" id="114155"/>
    <lineage>
        <taxon>Eukaryota</taxon>
        <taxon>Fungi</taxon>
        <taxon>Dikarya</taxon>
        <taxon>Basidiomycota</taxon>
        <taxon>Agaricomycotina</taxon>
        <taxon>Agaricomycetes</taxon>
        <taxon>Polyporales</taxon>
        <taxon>Polyporaceae</taxon>
        <taxon>Dichomitus</taxon>
    </lineage>
</organism>
<sequence length="195" mass="20879">MSAQPLPQLCQGAPDLDADSDYLGTPVDPPSSCQPYVADYEPVVGYYQRPEGYESPEYAGHVGTPYAHHGDSRCIGTSAQYDLSLQPTVQICNQADTSIAVYQYMSSGHPETYQMDDSIPPYAPRAQGVSCSIPTSTLPLPRGASGVPLHCTPRSLQYPEHEGGPDSSDEVGVVPQLSKPRLHQPGLTCDTSVTP</sequence>
<dbReference type="AlphaFoldDB" id="A0A4Q9P3G4"/>
<proteinExistence type="predicted"/>